<evidence type="ECO:0008006" key="3">
    <source>
        <dbReference type="Google" id="ProtNLM"/>
    </source>
</evidence>
<evidence type="ECO:0000313" key="2">
    <source>
        <dbReference type="Proteomes" id="UP000304914"/>
    </source>
</evidence>
<sequence length="47" mass="5252">MKSLDIKNIDNLAIKSLSNEELLNTCGGNLSSFFNNLFGNRAHNKRV</sequence>
<organism evidence="1 2">
    <name type="scientific">Streptococcus pseudoporcinus</name>
    <dbReference type="NCBI Taxonomy" id="361101"/>
    <lineage>
        <taxon>Bacteria</taxon>
        <taxon>Bacillati</taxon>
        <taxon>Bacillota</taxon>
        <taxon>Bacilli</taxon>
        <taxon>Lactobacillales</taxon>
        <taxon>Streptococcaceae</taxon>
        <taxon>Streptococcus</taxon>
    </lineage>
</organism>
<dbReference type="EMBL" id="LR594035">
    <property type="protein sequence ID" value="VTS35364.1"/>
    <property type="molecule type" value="Genomic_DNA"/>
</dbReference>
<gene>
    <name evidence="1" type="ORF">NCTC5385_01783</name>
</gene>
<evidence type="ECO:0000313" key="1">
    <source>
        <dbReference type="EMBL" id="VTS35364.1"/>
    </source>
</evidence>
<dbReference type="RefSeq" id="WP_171011257.1">
    <property type="nucleotide sequence ID" value="NZ_LR594035.1"/>
</dbReference>
<accession>A0A4U9Z888</accession>
<proteinExistence type="predicted"/>
<dbReference type="AlphaFoldDB" id="A0A4U9Z888"/>
<protein>
    <recommendedName>
        <fullName evidence="3">Bacteriocin</fullName>
    </recommendedName>
</protein>
<dbReference type="Proteomes" id="UP000304914">
    <property type="component" value="Chromosome"/>
</dbReference>
<reference evidence="1 2" key="1">
    <citation type="submission" date="2019-05" db="EMBL/GenBank/DDBJ databases">
        <authorList>
            <consortium name="Pathogen Informatics"/>
        </authorList>
    </citation>
    <scope>NUCLEOTIDE SEQUENCE [LARGE SCALE GENOMIC DNA]</scope>
    <source>
        <strain evidence="1 2">NCTC5385</strain>
    </source>
</reference>
<name>A0A4U9Z888_9STRE</name>